<dbReference type="KEGG" id="swf:E3E12_02395"/>
<feature type="signal peptide" evidence="2">
    <location>
        <begin position="1"/>
        <end position="28"/>
    </location>
</feature>
<feature type="chain" id="PRO_5021264117" evidence="2">
    <location>
        <begin position="29"/>
        <end position="269"/>
    </location>
</feature>
<evidence type="ECO:0000256" key="1">
    <source>
        <dbReference type="SAM" id="MobiDB-lite"/>
    </source>
</evidence>
<keyword evidence="2" id="KW-0732">Signal</keyword>
<dbReference type="EMBL" id="CP038231">
    <property type="protein sequence ID" value="QDH13240.1"/>
    <property type="molecule type" value="Genomic_DNA"/>
</dbReference>
<gene>
    <name evidence="3" type="ORF">E3E12_02395</name>
</gene>
<dbReference type="AlphaFoldDB" id="A0A4Y6U8D8"/>
<name>A0A4Y6U8D8_9PROT</name>
<evidence type="ECO:0000256" key="2">
    <source>
        <dbReference type="SAM" id="SignalP"/>
    </source>
</evidence>
<keyword evidence="4" id="KW-1185">Reference proteome</keyword>
<accession>A0A4Y6U8D8</accession>
<evidence type="ECO:0000313" key="4">
    <source>
        <dbReference type="Proteomes" id="UP000318709"/>
    </source>
</evidence>
<evidence type="ECO:0000313" key="3">
    <source>
        <dbReference type="EMBL" id="QDH13240.1"/>
    </source>
</evidence>
<feature type="region of interest" description="Disordered" evidence="1">
    <location>
        <begin position="242"/>
        <end position="269"/>
    </location>
</feature>
<organism evidence="3 4">
    <name type="scientific">Formicincola oecophyllae</name>
    <dbReference type="NCBI Taxonomy" id="2558361"/>
    <lineage>
        <taxon>Bacteria</taxon>
        <taxon>Pseudomonadati</taxon>
        <taxon>Pseudomonadota</taxon>
        <taxon>Alphaproteobacteria</taxon>
        <taxon>Acetobacterales</taxon>
        <taxon>Acetobacteraceae</taxon>
        <taxon>Formicincola</taxon>
    </lineage>
</organism>
<proteinExistence type="predicted"/>
<reference evidence="3 4" key="1">
    <citation type="submission" date="2019-03" db="EMBL/GenBank/DDBJ databases">
        <title>The complete genome sequence of Swingsia_sp. F3b2 LMG30590(T).</title>
        <authorList>
            <person name="Chua K.-O."/>
            <person name="Chan K.-G."/>
            <person name="See-Too W.-S."/>
        </authorList>
    </citation>
    <scope>NUCLEOTIDE SEQUENCE [LARGE SCALE GENOMIC DNA]</scope>
    <source>
        <strain evidence="3 4">F3b2</strain>
    </source>
</reference>
<dbReference type="Proteomes" id="UP000318709">
    <property type="component" value="Chromosome"/>
</dbReference>
<dbReference type="RefSeq" id="WP_149498228.1">
    <property type="nucleotide sequence ID" value="NZ_CP038231.1"/>
</dbReference>
<sequence length="269" mass="28108">MFTNTFFSRPLVYIAFMAVAIVPGLAHAAPQAATKQMVIGPDGQTAPGPLGWRVGIVDHTTASLPMFTPSEGAIIPDQDGMGFIQADHQRLYVKEARVSQTAQGERVKFNTGSIRVEDTAVFHIGTGKDGDCAPGSLTALISGQLLDLVTVGSGKTAHQKPLVNAATNTMTCLTPNGAGKAVATVTVGPKGKEHVLTITATRIVPKFTDGRADLSAAVVDTEINGGVPGFIIKAQMKAAEQREALEKQAEQAEQDLLKPPAPSDAKSGQ</sequence>
<protein>
    <submittedName>
        <fullName evidence="3">Uncharacterized protein</fullName>
    </submittedName>
</protein>